<dbReference type="Proteomes" id="UP000507222">
    <property type="component" value="Unassembled WGS sequence"/>
</dbReference>
<evidence type="ECO:0000256" key="16">
    <source>
        <dbReference type="ARBA" id="ARBA00023180"/>
    </source>
</evidence>
<dbReference type="InterPro" id="IPR051824">
    <property type="entry name" value="LRR_Rcpt-Like_S/T_Kinase"/>
</dbReference>
<evidence type="ECO:0000256" key="10">
    <source>
        <dbReference type="ARBA" id="ARBA00022741"/>
    </source>
</evidence>
<keyword evidence="9" id="KW-0677">Repeat</keyword>
<dbReference type="SMART" id="SM00220">
    <property type="entry name" value="S_TKc"/>
    <property type="match status" value="1"/>
</dbReference>
<dbReference type="Pfam" id="PF00069">
    <property type="entry name" value="Pkinase"/>
    <property type="match status" value="1"/>
</dbReference>
<dbReference type="InterPro" id="IPR011009">
    <property type="entry name" value="Kinase-like_dom_sf"/>
</dbReference>
<dbReference type="PROSITE" id="PS51450">
    <property type="entry name" value="LRR"/>
    <property type="match status" value="1"/>
</dbReference>
<evidence type="ECO:0000256" key="9">
    <source>
        <dbReference type="ARBA" id="ARBA00022737"/>
    </source>
</evidence>
<dbReference type="Pfam" id="PF11721">
    <property type="entry name" value="Malectin"/>
    <property type="match status" value="1"/>
</dbReference>
<keyword evidence="5" id="KW-0433">Leucine-rich repeat</keyword>
<evidence type="ECO:0000259" key="21">
    <source>
        <dbReference type="PROSITE" id="PS50011"/>
    </source>
</evidence>
<dbReference type="FunFam" id="3.30.200.20:FF:000217">
    <property type="entry name" value="probable LRR receptor-like serine/threonine-protein kinase At1g53430"/>
    <property type="match status" value="1"/>
</dbReference>
<evidence type="ECO:0000256" key="8">
    <source>
        <dbReference type="ARBA" id="ARBA00022729"/>
    </source>
</evidence>
<evidence type="ECO:0000256" key="19">
    <source>
        <dbReference type="PROSITE-ProRule" id="PRU10141"/>
    </source>
</evidence>
<dbReference type="InterPro" id="IPR032675">
    <property type="entry name" value="LRR_dom_sf"/>
</dbReference>
<keyword evidence="16" id="KW-0325">Glycoprotein</keyword>
<dbReference type="PANTHER" id="PTHR48006">
    <property type="entry name" value="LEUCINE-RICH REPEAT-CONTAINING PROTEIN DDB_G0281931-RELATED"/>
    <property type="match status" value="1"/>
</dbReference>
<dbReference type="PROSITE" id="PS00108">
    <property type="entry name" value="PROTEIN_KINASE_ST"/>
    <property type="match status" value="1"/>
</dbReference>
<dbReference type="InterPro" id="IPR025875">
    <property type="entry name" value="Leu-rich_rpt_4"/>
</dbReference>
<dbReference type="FunFam" id="3.80.10.10:FF:001070">
    <property type="entry name" value="Leucine-rich repeat transmembrane protein kinase"/>
    <property type="match status" value="1"/>
</dbReference>
<evidence type="ECO:0000256" key="18">
    <source>
        <dbReference type="ARBA" id="ARBA00048679"/>
    </source>
</evidence>
<dbReference type="InterPro" id="IPR001611">
    <property type="entry name" value="Leu-rich_rpt"/>
</dbReference>
<gene>
    <name evidence="22" type="ORF">CURHAP_LOCUS25407</name>
</gene>
<evidence type="ECO:0000256" key="2">
    <source>
        <dbReference type="ARBA" id="ARBA00012513"/>
    </source>
</evidence>
<keyword evidence="6" id="KW-0808">Transferase</keyword>
<keyword evidence="15" id="KW-0675">Receptor</keyword>
<keyword evidence="3" id="KW-0723">Serine/threonine-protein kinase</keyword>
<dbReference type="SUPFAM" id="SSF56112">
    <property type="entry name" value="Protein kinase-like (PK-like)"/>
    <property type="match status" value="1"/>
</dbReference>
<reference evidence="22 23" key="1">
    <citation type="submission" date="2020-05" db="EMBL/GenBank/DDBJ databases">
        <authorList>
            <person name="Campoy J."/>
            <person name="Schneeberger K."/>
            <person name="Spophaly S."/>
        </authorList>
    </citation>
    <scope>NUCLEOTIDE SEQUENCE [LARGE SCALE GENOMIC DNA]</scope>
    <source>
        <strain evidence="22">PruArmRojPasFocal</strain>
    </source>
</reference>
<dbReference type="FunFam" id="2.60.120.430:FF:000004">
    <property type="entry name" value="Putative leucine-rich repeat receptor-like serine/threonine-protein kinase"/>
    <property type="match status" value="1"/>
</dbReference>
<evidence type="ECO:0000256" key="3">
    <source>
        <dbReference type="ARBA" id="ARBA00022527"/>
    </source>
</evidence>
<dbReference type="Gene3D" id="2.60.120.430">
    <property type="entry name" value="Galactose-binding lectin"/>
    <property type="match status" value="1"/>
</dbReference>
<keyword evidence="8" id="KW-0732">Signal</keyword>
<evidence type="ECO:0000256" key="11">
    <source>
        <dbReference type="ARBA" id="ARBA00022777"/>
    </source>
</evidence>
<dbReference type="Pfam" id="PF23598">
    <property type="entry name" value="LRR_14"/>
    <property type="match status" value="1"/>
</dbReference>
<dbReference type="InterPro" id="IPR008271">
    <property type="entry name" value="Ser/Thr_kinase_AS"/>
</dbReference>
<proteinExistence type="predicted"/>
<evidence type="ECO:0000256" key="6">
    <source>
        <dbReference type="ARBA" id="ARBA00022679"/>
    </source>
</evidence>
<feature type="transmembrane region" description="Helical" evidence="20">
    <location>
        <begin position="617"/>
        <end position="640"/>
    </location>
</feature>
<dbReference type="InterPro" id="IPR000719">
    <property type="entry name" value="Prot_kinase_dom"/>
</dbReference>
<protein>
    <recommendedName>
        <fullName evidence="2">non-specific serine/threonine protein kinase</fullName>
        <ecNumber evidence="2">2.7.11.1</ecNumber>
    </recommendedName>
</protein>
<dbReference type="InterPro" id="IPR021720">
    <property type="entry name" value="Malectin_dom"/>
</dbReference>
<dbReference type="AlphaFoldDB" id="A0A6J5UK27"/>
<evidence type="ECO:0000256" key="4">
    <source>
        <dbReference type="ARBA" id="ARBA00022553"/>
    </source>
</evidence>
<dbReference type="Pfam" id="PF12799">
    <property type="entry name" value="LRR_4"/>
    <property type="match status" value="1"/>
</dbReference>
<evidence type="ECO:0000256" key="13">
    <source>
        <dbReference type="ARBA" id="ARBA00022989"/>
    </source>
</evidence>
<evidence type="ECO:0000256" key="1">
    <source>
        <dbReference type="ARBA" id="ARBA00004479"/>
    </source>
</evidence>
<comment type="catalytic activity">
    <reaction evidence="17">
        <text>L-threonyl-[protein] + ATP = O-phospho-L-threonyl-[protein] + ADP + H(+)</text>
        <dbReference type="Rhea" id="RHEA:46608"/>
        <dbReference type="Rhea" id="RHEA-COMP:11060"/>
        <dbReference type="Rhea" id="RHEA-COMP:11605"/>
        <dbReference type="ChEBI" id="CHEBI:15378"/>
        <dbReference type="ChEBI" id="CHEBI:30013"/>
        <dbReference type="ChEBI" id="CHEBI:30616"/>
        <dbReference type="ChEBI" id="CHEBI:61977"/>
        <dbReference type="ChEBI" id="CHEBI:456216"/>
        <dbReference type="EC" id="2.7.11.1"/>
    </reaction>
</comment>
<dbReference type="PROSITE" id="PS00107">
    <property type="entry name" value="PROTEIN_KINASE_ATP"/>
    <property type="match status" value="1"/>
</dbReference>
<dbReference type="GO" id="GO:0004674">
    <property type="term" value="F:protein serine/threonine kinase activity"/>
    <property type="evidence" value="ECO:0007669"/>
    <property type="project" value="UniProtKB-KW"/>
</dbReference>
<dbReference type="GO" id="GO:0005524">
    <property type="term" value="F:ATP binding"/>
    <property type="evidence" value="ECO:0007669"/>
    <property type="project" value="UniProtKB-UniRule"/>
</dbReference>
<evidence type="ECO:0000256" key="12">
    <source>
        <dbReference type="ARBA" id="ARBA00022840"/>
    </source>
</evidence>
<name>A0A6J5UK27_PRUAR</name>
<evidence type="ECO:0000256" key="14">
    <source>
        <dbReference type="ARBA" id="ARBA00023136"/>
    </source>
</evidence>
<dbReference type="PROSITE" id="PS50011">
    <property type="entry name" value="PROTEIN_KINASE_DOM"/>
    <property type="match status" value="1"/>
</dbReference>
<dbReference type="CDD" id="cd14066">
    <property type="entry name" value="STKc_IRAK"/>
    <property type="match status" value="1"/>
</dbReference>
<evidence type="ECO:0000256" key="7">
    <source>
        <dbReference type="ARBA" id="ARBA00022692"/>
    </source>
</evidence>
<accession>A0A6J5UK27</accession>
<feature type="domain" description="Protein kinase" evidence="21">
    <location>
        <begin position="676"/>
        <end position="957"/>
    </location>
</feature>
<evidence type="ECO:0000256" key="20">
    <source>
        <dbReference type="SAM" id="Phobius"/>
    </source>
</evidence>
<comment type="catalytic activity">
    <reaction evidence="18">
        <text>L-seryl-[protein] + ATP = O-phospho-L-seryl-[protein] + ADP + H(+)</text>
        <dbReference type="Rhea" id="RHEA:17989"/>
        <dbReference type="Rhea" id="RHEA-COMP:9863"/>
        <dbReference type="Rhea" id="RHEA-COMP:11604"/>
        <dbReference type="ChEBI" id="CHEBI:15378"/>
        <dbReference type="ChEBI" id="CHEBI:29999"/>
        <dbReference type="ChEBI" id="CHEBI:30616"/>
        <dbReference type="ChEBI" id="CHEBI:83421"/>
        <dbReference type="ChEBI" id="CHEBI:456216"/>
        <dbReference type="EC" id="2.7.11.1"/>
    </reaction>
</comment>
<evidence type="ECO:0000256" key="15">
    <source>
        <dbReference type="ARBA" id="ARBA00023170"/>
    </source>
</evidence>
<keyword evidence="13 20" id="KW-1133">Transmembrane helix</keyword>
<evidence type="ECO:0000256" key="17">
    <source>
        <dbReference type="ARBA" id="ARBA00047899"/>
    </source>
</evidence>
<dbReference type="EC" id="2.7.11.1" evidence="2"/>
<keyword evidence="11" id="KW-0418">Kinase</keyword>
<feature type="binding site" evidence="19">
    <location>
        <position position="704"/>
    </location>
    <ligand>
        <name>ATP</name>
        <dbReference type="ChEBI" id="CHEBI:30616"/>
    </ligand>
</feature>
<dbReference type="Gene3D" id="3.80.10.10">
    <property type="entry name" value="Ribonuclease Inhibitor"/>
    <property type="match status" value="3"/>
</dbReference>
<evidence type="ECO:0000313" key="22">
    <source>
        <dbReference type="EMBL" id="CAB4276312.1"/>
    </source>
</evidence>
<dbReference type="SUPFAM" id="SSF52058">
    <property type="entry name" value="L domain-like"/>
    <property type="match status" value="1"/>
</dbReference>
<dbReference type="GO" id="GO:0016020">
    <property type="term" value="C:membrane"/>
    <property type="evidence" value="ECO:0007669"/>
    <property type="project" value="UniProtKB-SubCell"/>
</dbReference>
<dbReference type="Gene3D" id="1.10.510.10">
    <property type="entry name" value="Transferase(Phosphotransferase) domain 1"/>
    <property type="match status" value="1"/>
</dbReference>
<dbReference type="FunFam" id="1.10.510.10:FF:000044">
    <property type="entry name" value="Putative LRR receptor-like serine/threonine-protein kinase"/>
    <property type="match status" value="1"/>
</dbReference>
<dbReference type="InterPro" id="IPR017441">
    <property type="entry name" value="Protein_kinase_ATP_BS"/>
</dbReference>
<keyword evidence="14 20" id="KW-0472">Membrane</keyword>
<evidence type="ECO:0000313" key="23">
    <source>
        <dbReference type="Proteomes" id="UP000507222"/>
    </source>
</evidence>
<sequence>MARFHFDVSKATMDLVILVAILVLCFCISTVKVEAQSLRLASAEVEALKQIATQVGKKDWNFSIDPCSNDTNWATPKSADLPLYNNTLICNCSYPDGFCHVVSIFLKGQDLAGVVPPSAAKLPYLTRVDFTRNYLTGTIPHEWASTKLEYLSITVNNLSGPIPGYLGNISTLIYMSLENNNFSGTVPPELGKLVNLNNLILSANNLTGELPLALTNLTKLTELRISSNNFTGRIPDFIQSWKQLQKLEIQASGLQGPIPSNISALSNLTELRISDINGTGSEFPPLSSMTGMGSLMLRSCNLSGRIPAYISAMTTLKILDLSFNRLEGDIPDLATLTNLQYLYLTSNLLTGSIPDWIKSRDSHYQLDVSYNNFSQSSEPASCRETLNLFKSFSARDNSLFGECLNSYPCPKDRYSLHINCGGKATTIGGINFEGDPDLGGAAKFVPVRPIWGISTTGHFWDANPTSNDYIANNASTLGMNNSELYTSARLSPLSLTYYARCFGNGNYTVRLHFSEIIIRGNRSFYSLGRRMFDVYIQEKLVWKDFDIEKEAQGVDKEVIKELKTVEVKNKTLEIRFHWSGKGTTASPKRGTYGPLISAISLESEFTPPHDKKSKVPIVVGASVGALVLCLIFLILGILWWKGSLDSKTSREKALRELDLQTGFFTFRQIKAATNNFDLKNKIGEGGFGSVYKGILLDGNIIAVKQLSSKSKQGNREFVNEIGMISGLQHPNLVRLYGCCIEANQLLLVYEYMENNSLARALFGPEEGPLKLDWPTRQKICLGIARGLAFLHEESALKVVHRDIKTTNILLDHDLSPKISDFGLAKLDEEENTHISTRVAGTIGYMAPEYALWGYLTYKADVYSFGVVALEIVAGKNNMKYRPNENFVCLVDWALVLQQKGNLMDLVDPRLGSNFSKEEAIRMVKVALLCTNPAPALRPTMSSVVSMLEGKTAVHELIMDPSIYGDEMRLTALRNQFDQIAQESSTGTQSLIRSSNATWIGSSATSTSSDLYKINPSS</sequence>
<keyword evidence="12 19" id="KW-0067">ATP-binding</keyword>
<comment type="subcellular location">
    <subcellularLocation>
        <location evidence="1">Membrane</location>
        <topology evidence="1">Single-pass type I membrane protein</topology>
    </subcellularLocation>
</comment>
<evidence type="ECO:0000256" key="5">
    <source>
        <dbReference type="ARBA" id="ARBA00022614"/>
    </source>
</evidence>
<dbReference type="PANTHER" id="PTHR48006:SF66">
    <property type="entry name" value="PROTEIN KINASE DOMAIN-CONTAINING PROTEIN"/>
    <property type="match status" value="1"/>
</dbReference>
<organism evidence="22 23">
    <name type="scientific">Prunus armeniaca</name>
    <name type="common">Apricot</name>
    <name type="synonym">Armeniaca vulgaris</name>
    <dbReference type="NCBI Taxonomy" id="36596"/>
    <lineage>
        <taxon>Eukaryota</taxon>
        <taxon>Viridiplantae</taxon>
        <taxon>Streptophyta</taxon>
        <taxon>Embryophyta</taxon>
        <taxon>Tracheophyta</taxon>
        <taxon>Spermatophyta</taxon>
        <taxon>Magnoliopsida</taxon>
        <taxon>eudicotyledons</taxon>
        <taxon>Gunneridae</taxon>
        <taxon>Pentapetalae</taxon>
        <taxon>rosids</taxon>
        <taxon>fabids</taxon>
        <taxon>Rosales</taxon>
        <taxon>Rosaceae</taxon>
        <taxon>Amygdaloideae</taxon>
        <taxon>Amygdaleae</taxon>
        <taxon>Prunus</taxon>
    </lineage>
</organism>
<dbReference type="FunFam" id="3.80.10.10:FF:000452">
    <property type="entry name" value="Probable LRR receptor-like serine/threonine-protein kinase RFK1"/>
    <property type="match status" value="1"/>
</dbReference>
<keyword evidence="10 19" id="KW-0547">Nucleotide-binding</keyword>
<keyword evidence="4" id="KW-0597">Phosphoprotein</keyword>
<keyword evidence="7 20" id="KW-0812">Transmembrane</keyword>
<dbReference type="Gene3D" id="3.30.200.20">
    <property type="entry name" value="Phosphorylase Kinase, domain 1"/>
    <property type="match status" value="1"/>
</dbReference>
<dbReference type="EMBL" id="CAEKDK010000004">
    <property type="protein sequence ID" value="CAB4276312.1"/>
    <property type="molecule type" value="Genomic_DNA"/>
</dbReference>
<dbReference type="InterPro" id="IPR055414">
    <property type="entry name" value="LRR_R13L4/SHOC2-like"/>
</dbReference>